<dbReference type="EMBL" id="JAENHO010000012">
    <property type="protein sequence ID" value="MBL7259682.1"/>
    <property type="molecule type" value="Genomic_DNA"/>
</dbReference>
<gene>
    <name evidence="1" type="ORF">JKJ07_35730</name>
</gene>
<evidence type="ECO:0000313" key="2">
    <source>
        <dbReference type="Proteomes" id="UP000598996"/>
    </source>
</evidence>
<proteinExistence type="predicted"/>
<organism evidence="1 2">
    <name type="scientific">Paractinoplanes lichenicola</name>
    <dbReference type="NCBI Taxonomy" id="2802976"/>
    <lineage>
        <taxon>Bacteria</taxon>
        <taxon>Bacillati</taxon>
        <taxon>Actinomycetota</taxon>
        <taxon>Actinomycetes</taxon>
        <taxon>Micromonosporales</taxon>
        <taxon>Micromonosporaceae</taxon>
        <taxon>Paractinoplanes</taxon>
    </lineage>
</organism>
<accession>A0ABS1VYW3</accession>
<dbReference type="RefSeq" id="WP_202996747.1">
    <property type="nucleotide sequence ID" value="NZ_JAENHO010000012.1"/>
</dbReference>
<dbReference type="Proteomes" id="UP000598996">
    <property type="component" value="Unassembled WGS sequence"/>
</dbReference>
<comment type="caution">
    <text evidence="1">The sequence shown here is derived from an EMBL/GenBank/DDBJ whole genome shotgun (WGS) entry which is preliminary data.</text>
</comment>
<name>A0ABS1VYW3_9ACTN</name>
<evidence type="ECO:0000313" key="1">
    <source>
        <dbReference type="EMBL" id="MBL7259682.1"/>
    </source>
</evidence>
<keyword evidence="2" id="KW-1185">Reference proteome</keyword>
<protein>
    <submittedName>
        <fullName evidence="1">Uncharacterized protein</fullName>
    </submittedName>
</protein>
<reference evidence="1 2" key="1">
    <citation type="submission" date="2021-01" db="EMBL/GenBank/DDBJ databases">
        <title>Actinoplanes sp. nov. LDG1-01 isolated from lichen.</title>
        <authorList>
            <person name="Saeng-In P."/>
            <person name="Phongsopitanun W."/>
            <person name="Kanchanasin P."/>
            <person name="Yuki M."/>
            <person name="Kudo T."/>
            <person name="Ohkuma M."/>
            <person name="Tanasupawat S."/>
        </authorList>
    </citation>
    <scope>NUCLEOTIDE SEQUENCE [LARGE SCALE GENOMIC DNA]</scope>
    <source>
        <strain evidence="1 2">LDG1-01</strain>
    </source>
</reference>
<sequence>MRYRYVGPAGIPEEAAGVEPIDLACLGRHLGMPLTYVVGLDGRLRLAPRQSEHVVLAGGQDVLAAGEMTFDAEHRVVEVSNQSTGYCPDPDCWPAVAESLDRLGMEHPDGFTHELTFRSCPDCGERNIVRDGDFTCALCDGELPMVWNFNPAPGRP</sequence>